<keyword evidence="1" id="KW-0808">Transferase</keyword>
<dbReference type="AlphaFoldDB" id="A0A7L1DGQ5"/>
<keyword evidence="2" id="KW-0548">Nucleotidyltransferase</keyword>
<keyword evidence="6" id="KW-0695">RNA-directed DNA polymerase</keyword>
<dbReference type="OrthoDB" id="6773263at2759"/>
<feature type="non-terminal residue" evidence="8">
    <location>
        <position position="1"/>
    </location>
</feature>
<evidence type="ECO:0000313" key="8">
    <source>
        <dbReference type="EMBL" id="NXM76157.1"/>
    </source>
</evidence>
<feature type="non-terminal residue" evidence="8">
    <location>
        <position position="56"/>
    </location>
</feature>
<keyword evidence="3" id="KW-0540">Nuclease</keyword>
<evidence type="ECO:0000256" key="1">
    <source>
        <dbReference type="ARBA" id="ARBA00022679"/>
    </source>
</evidence>
<gene>
    <name evidence="8" type="primary">Ervk8_1</name>
    <name evidence="8" type="ORF">SERLUN_R15241</name>
</gene>
<dbReference type="PANTHER" id="PTHR41694">
    <property type="entry name" value="ENDOGENOUS RETROVIRUS GROUP K MEMBER POL PROTEIN"/>
    <property type="match status" value="1"/>
</dbReference>
<comment type="caution">
    <text evidence="8">The sequence shown here is derived from an EMBL/GenBank/DDBJ whole genome shotgun (WGS) entry which is preliminary data.</text>
</comment>
<dbReference type="InterPro" id="IPR043502">
    <property type="entry name" value="DNA/RNA_pol_sf"/>
</dbReference>
<dbReference type="Proteomes" id="UP000553648">
    <property type="component" value="Unassembled WGS sequence"/>
</dbReference>
<accession>A0A7L1DGQ5</accession>
<dbReference type="InterPro" id="IPR010661">
    <property type="entry name" value="RVT_thumb"/>
</dbReference>
<dbReference type="Gene3D" id="3.30.70.270">
    <property type="match status" value="1"/>
</dbReference>
<evidence type="ECO:0000256" key="2">
    <source>
        <dbReference type="ARBA" id="ARBA00022695"/>
    </source>
</evidence>
<evidence type="ECO:0000256" key="6">
    <source>
        <dbReference type="ARBA" id="ARBA00022918"/>
    </source>
</evidence>
<evidence type="ECO:0000256" key="3">
    <source>
        <dbReference type="ARBA" id="ARBA00022722"/>
    </source>
</evidence>
<sequence>SWQYLGWKVTETSIQPLKVKLNANISTLNDLQKLLNTSNWIQPILGISTEQLSPLL</sequence>
<evidence type="ECO:0000256" key="4">
    <source>
        <dbReference type="ARBA" id="ARBA00022759"/>
    </source>
</evidence>
<dbReference type="GO" id="GO:0003964">
    <property type="term" value="F:RNA-directed DNA polymerase activity"/>
    <property type="evidence" value="ECO:0007669"/>
    <property type="project" value="UniProtKB-KW"/>
</dbReference>
<dbReference type="Pfam" id="PF06817">
    <property type="entry name" value="RVT_thumb"/>
    <property type="match status" value="1"/>
</dbReference>
<evidence type="ECO:0000259" key="7">
    <source>
        <dbReference type="Pfam" id="PF06817"/>
    </source>
</evidence>
<keyword evidence="5" id="KW-0378">Hydrolase</keyword>
<organism evidence="8 9">
    <name type="scientific">Serilophus lunatus</name>
    <name type="common">silver-breasted broadbill</name>
    <dbReference type="NCBI Taxonomy" id="239386"/>
    <lineage>
        <taxon>Eukaryota</taxon>
        <taxon>Metazoa</taxon>
        <taxon>Chordata</taxon>
        <taxon>Craniata</taxon>
        <taxon>Vertebrata</taxon>
        <taxon>Euteleostomi</taxon>
        <taxon>Archelosauria</taxon>
        <taxon>Archosauria</taxon>
        <taxon>Dinosauria</taxon>
        <taxon>Saurischia</taxon>
        <taxon>Theropoda</taxon>
        <taxon>Coelurosauria</taxon>
        <taxon>Aves</taxon>
        <taxon>Neognathae</taxon>
        <taxon>Neoaves</taxon>
        <taxon>Telluraves</taxon>
        <taxon>Australaves</taxon>
        <taxon>Passeriformes</taxon>
        <taxon>Eurylaimidae</taxon>
        <taxon>Serilophus</taxon>
    </lineage>
</organism>
<evidence type="ECO:0000313" key="9">
    <source>
        <dbReference type="Proteomes" id="UP000553648"/>
    </source>
</evidence>
<dbReference type="InterPro" id="IPR043128">
    <property type="entry name" value="Rev_trsase/Diguanyl_cyclase"/>
</dbReference>
<evidence type="ECO:0000256" key="5">
    <source>
        <dbReference type="ARBA" id="ARBA00022801"/>
    </source>
</evidence>
<keyword evidence="4" id="KW-0255">Endonuclease</keyword>
<dbReference type="SUPFAM" id="SSF56672">
    <property type="entry name" value="DNA/RNA polymerases"/>
    <property type="match status" value="1"/>
</dbReference>
<feature type="domain" description="Reverse transcriptase thumb" evidence="7">
    <location>
        <begin position="18"/>
        <end position="55"/>
    </location>
</feature>
<dbReference type="GO" id="GO:0016787">
    <property type="term" value="F:hydrolase activity"/>
    <property type="evidence" value="ECO:0007669"/>
    <property type="project" value="UniProtKB-KW"/>
</dbReference>
<protein>
    <submittedName>
        <fullName evidence="8">POK8 protein</fullName>
    </submittedName>
</protein>
<dbReference type="GO" id="GO:0035613">
    <property type="term" value="F:RNA stem-loop binding"/>
    <property type="evidence" value="ECO:0007669"/>
    <property type="project" value="TreeGrafter"/>
</dbReference>
<dbReference type="EMBL" id="VXBA01004869">
    <property type="protein sequence ID" value="NXM76157.1"/>
    <property type="molecule type" value="Genomic_DNA"/>
</dbReference>
<dbReference type="GO" id="GO:0004519">
    <property type="term" value="F:endonuclease activity"/>
    <property type="evidence" value="ECO:0007669"/>
    <property type="project" value="UniProtKB-KW"/>
</dbReference>
<reference evidence="8 9" key="1">
    <citation type="submission" date="2019-09" db="EMBL/GenBank/DDBJ databases">
        <title>Bird 10,000 Genomes (B10K) Project - Family phase.</title>
        <authorList>
            <person name="Zhang G."/>
        </authorList>
    </citation>
    <scope>NUCLEOTIDE SEQUENCE [LARGE SCALE GENOMIC DNA]</scope>
    <source>
        <strain evidence="8">B10K-DU-002-03</strain>
        <tissue evidence="8">Muscle</tissue>
    </source>
</reference>
<proteinExistence type="predicted"/>
<dbReference type="PANTHER" id="PTHR41694:SF3">
    <property type="entry name" value="RNA-DIRECTED DNA POLYMERASE-RELATED"/>
    <property type="match status" value="1"/>
</dbReference>
<keyword evidence="9" id="KW-1185">Reference proteome</keyword>
<name>A0A7L1DGQ5_9PASS</name>